<accession>A0A914EC50</accession>
<proteinExistence type="predicted"/>
<name>A0A914EC50_9BILA</name>
<dbReference type="AlphaFoldDB" id="A0A914EC50"/>
<evidence type="ECO:0000313" key="2">
    <source>
        <dbReference type="WBParaSite" id="ACRNAN_scaffold7155.g23990.t1"/>
    </source>
</evidence>
<protein>
    <submittedName>
        <fullName evidence="2">Uncharacterized protein</fullName>
    </submittedName>
</protein>
<dbReference type="Proteomes" id="UP000887540">
    <property type="component" value="Unplaced"/>
</dbReference>
<evidence type="ECO:0000313" key="1">
    <source>
        <dbReference type="Proteomes" id="UP000887540"/>
    </source>
</evidence>
<organism evidence="1 2">
    <name type="scientific">Acrobeloides nanus</name>
    <dbReference type="NCBI Taxonomy" id="290746"/>
    <lineage>
        <taxon>Eukaryota</taxon>
        <taxon>Metazoa</taxon>
        <taxon>Ecdysozoa</taxon>
        <taxon>Nematoda</taxon>
        <taxon>Chromadorea</taxon>
        <taxon>Rhabditida</taxon>
        <taxon>Tylenchina</taxon>
        <taxon>Cephalobomorpha</taxon>
        <taxon>Cephaloboidea</taxon>
        <taxon>Cephalobidae</taxon>
        <taxon>Acrobeloides</taxon>
    </lineage>
</organism>
<dbReference type="WBParaSite" id="ACRNAN_scaffold7155.g23990.t1">
    <property type="protein sequence ID" value="ACRNAN_scaffold7155.g23990.t1"/>
    <property type="gene ID" value="ACRNAN_scaffold7155.g23990"/>
</dbReference>
<reference evidence="2" key="1">
    <citation type="submission" date="2022-11" db="UniProtKB">
        <authorList>
            <consortium name="WormBaseParasite"/>
        </authorList>
    </citation>
    <scope>IDENTIFICATION</scope>
</reference>
<sequence>MAQYTSQQARSISNLRGHIAGIINKNLVKLSVPTLQDVTNGTMNGINQIEAMLYHNNVRVRNHARLGVPALPNAPQVRKLLKRLENSVHVLCVLADAIAGGQGPAAAQEETQAITDGQQVLDQLLTDLFATFSPSNGAETE</sequence>
<keyword evidence="1" id="KW-1185">Reference proteome</keyword>